<dbReference type="PROSITE" id="PS00136">
    <property type="entry name" value="SUBTILASE_ASP"/>
    <property type="match status" value="1"/>
</dbReference>
<dbReference type="SUPFAM" id="SSF49299">
    <property type="entry name" value="PKD domain"/>
    <property type="match status" value="1"/>
</dbReference>
<dbReference type="Gene3D" id="3.40.50.200">
    <property type="entry name" value="Peptidase S8/S53 domain"/>
    <property type="match status" value="1"/>
</dbReference>
<dbReference type="InterPro" id="IPR015500">
    <property type="entry name" value="Peptidase_S8_subtilisin-rel"/>
</dbReference>
<evidence type="ECO:0000256" key="3">
    <source>
        <dbReference type="ARBA" id="ARBA00022801"/>
    </source>
</evidence>
<dbReference type="Pfam" id="PF00082">
    <property type="entry name" value="Peptidase_S8"/>
    <property type="match status" value="1"/>
</dbReference>
<dbReference type="PROSITE" id="PS50093">
    <property type="entry name" value="PKD"/>
    <property type="match status" value="1"/>
</dbReference>
<keyword evidence="8" id="KW-0732">Signal</keyword>
<keyword evidence="3 5" id="KW-0378">Hydrolase</keyword>
<dbReference type="InterPro" id="IPR023828">
    <property type="entry name" value="Peptidase_S8_Ser-AS"/>
</dbReference>
<dbReference type="InterPro" id="IPR000209">
    <property type="entry name" value="Peptidase_S8/S53_dom"/>
</dbReference>
<dbReference type="InterPro" id="IPR010259">
    <property type="entry name" value="S8pro/Inhibitor_I9"/>
</dbReference>
<organism evidence="10 11">
    <name type="scientific">Actinopolyspora alba</name>
    <dbReference type="NCBI Taxonomy" id="673379"/>
    <lineage>
        <taxon>Bacteria</taxon>
        <taxon>Bacillati</taxon>
        <taxon>Actinomycetota</taxon>
        <taxon>Actinomycetes</taxon>
        <taxon>Actinopolysporales</taxon>
        <taxon>Actinopolysporaceae</taxon>
        <taxon>Actinopolyspora</taxon>
        <taxon>Actinopolyspora alba group</taxon>
    </lineage>
</organism>
<feature type="chain" id="PRO_5011778597" evidence="8">
    <location>
        <begin position="28"/>
        <end position="519"/>
    </location>
</feature>
<dbReference type="GO" id="GO:0004252">
    <property type="term" value="F:serine-type endopeptidase activity"/>
    <property type="evidence" value="ECO:0007669"/>
    <property type="project" value="UniProtKB-UniRule"/>
</dbReference>
<feature type="region of interest" description="Disordered" evidence="7">
    <location>
        <begin position="406"/>
        <end position="431"/>
    </location>
</feature>
<dbReference type="SUPFAM" id="SSF54897">
    <property type="entry name" value="Protease propeptides/inhibitors"/>
    <property type="match status" value="1"/>
</dbReference>
<dbReference type="InterPro" id="IPR013783">
    <property type="entry name" value="Ig-like_fold"/>
</dbReference>
<feature type="domain" description="PKD" evidence="9">
    <location>
        <begin position="454"/>
        <end position="505"/>
    </location>
</feature>
<evidence type="ECO:0000256" key="2">
    <source>
        <dbReference type="ARBA" id="ARBA00022670"/>
    </source>
</evidence>
<evidence type="ECO:0000256" key="1">
    <source>
        <dbReference type="ARBA" id="ARBA00011073"/>
    </source>
</evidence>
<dbReference type="InterPro" id="IPR022398">
    <property type="entry name" value="Peptidase_S8_His-AS"/>
</dbReference>
<dbReference type="InterPro" id="IPR022409">
    <property type="entry name" value="PKD/Chitinase_dom"/>
</dbReference>
<dbReference type="Pfam" id="PF18911">
    <property type="entry name" value="PKD_4"/>
    <property type="match status" value="1"/>
</dbReference>
<feature type="signal peptide" evidence="8">
    <location>
        <begin position="1"/>
        <end position="27"/>
    </location>
</feature>
<dbReference type="InterPro" id="IPR037045">
    <property type="entry name" value="S8pro/Inhibitor_I9_sf"/>
</dbReference>
<dbReference type="PANTHER" id="PTHR43806:SF11">
    <property type="entry name" value="CEREVISIN-RELATED"/>
    <property type="match status" value="1"/>
</dbReference>
<dbReference type="Gene3D" id="2.60.40.10">
    <property type="entry name" value="Immunoglobulins"/>
    <property type="match status" value="1"/>
</dbReference>
<dbReference type="PRINTS" id="PR00723">
    <property type="entry name" value="SUBTILISIN"/>
</dbReference>
<dbReference type="Pfam" id="PF05922">
    <property type="entry name" value="Inhibitor_I9"/>
    <property type="match status" value="1"/>
</dbReference>
<dbReference type="EMBL" id="FOMZ01000001">
    <property type="protein sequence ID" value="SFD58690.1"/>
    <property type="molecule type" value="Genomic_DNA"/>
</dbReference>
<protein>
    <submittedName>
        <fullName evidence="10">Serine protease, subtilisin family</fullName>
    </submittedName>
</protein>
<dbReference type="SMART" id="SM00089">
    <property type="entry name" value="PKD"/>
    <property type="match status" value="1"/>
</dbReference>
<evidence type="ECO:0000256" key="5">
    <source>
        <dbReference type="PROSITE-ProRule" id="PRU01240"/>
    </source>
</evidence>
<dbReference type="InterPro" id="IPR035986">
    <property type="entry name" value="PKD_dom_sf"/>
</dbReference>
<dbReference type="PROSITE" id="PS00137">
    <property type="entry name" value="SUBTILASE_HIS"/>
    <property type="match status" value="1"/>
</dbReference>
<dbReference type="InterPro" id="IPR006311">
    <property type="entry name" value="TAT_signal"/>
</dbReference>
<evidence type="ECO:0000256" key="8">
    <source>
        <dbReference type="SAM" id="SignalP"/>
    </source>
</evidence>
<keyword evidence="4 5" id="KW-0720">Serine protease</keyword>
<dbReference type="Gene3D" id="3.30.70.80">
    <property type="entry name" value="Peptidase S8 propeptide/proteinase inhibitor I9"/>
    <property type="match status" value="1"/>
</dbReference>
<proteinExistence type="inferred from homology"/>
<dbReference type="PROSITE" id="PS00138">
    <property type="entry name" value="SUBTILASE_SER"/>
    <property type="match status" value="1"/>
</dbReference>
<dbReference type="Proteomes" id="UP000198716">
    <property type="component" value="Unassembled WGS sequence"/>
</dbReference>
<reference evidence="11" key="1">
    <citation type="submission" date="2016-10" db="EMBL/GenBank/DDBJ databases">
        <authorList>
            <person name="Varghese N."/>
            <person name="Submissions S."/>
        </authorList>
    </citation>
    <scope>NUCLEOTIDE SEQUENCE [LARGE SCALE GENOMIC DNA]</scope>
    <source>
        <strain evidence="11">DSM 45004</strain>
    </source>
</reference>
<gene>
    <name evidence="10" type="ORF">SAMN04487819_101143</name>
</gene>
<dbReference type="FunFam" id="3.40.50.200:FF:000014">
    <property type="entry name" value="Proteinase K"/>
    <property type="match status" value="1"/>
</dbReference>
<dbReference type="InterPro" id="IPR023827">
    <property type="entry name" value="Peptidase_S8_Asp-AS"/>
</dbReference>
<evidence type="ECO:0000256" key="6">
    <source>
        <dbReference type="RuleBase" id="RU003355"/>
    </source>
</evidence>
<feature type="compositionally biased region" description="Polar residues" evidence="7">
    <location>
        <begin position="341"/>
        <end position="359"/>
    </location>
</feature>
<evidence type="ECO:0000313" key="10">
    <source>
        <dbReference type="EMBL" id="SFD58690.1"/>
    </source>
</evidence>
<evidence type="ECO:0000259" key="9">
    <source>
        <dbReference type="PROSITE" id="PS50093"/>
    </source>
</evidence>
<accession>A0A1I1TT48</accession>
<evidence type="ECO:0000256" key="4">
    <source>
        <dbReference type="ARBA" id="ARBA00022825"/>
    </source>
</evidence>
<dbReference type="PROSITE" id="PS51892">
    <property type="entry name" value="SUBTILASE"/>
    <property type="match status" value="1"/>
</dbReference>
<evidence type="ECO:0000313" key="11">
    <source>
        <dbReference type="Proteomes" id="UP000198716"/>
    </source>
</evidence>
<dbReference type="InterPro" id="IPR036852">
    <property type="entry name" value="Peptidase_S8/S53_dom_sf"/>
</dbReference>
<dbReference type="InterPro" id="IPR034193">
    <property type="entry name" value="PCSK9_ProteinaseK-like"/>
</dbReference>
<dbReference type="CDD" id="cd04077">
    <property type="entry name" value="Peptidases_S8_PCSK9_ProteinaseK_like"/>
    <property type="match status" value="1"/>
</dbReference>
<dbReference type="InterPro" id="IPR000601">
    <property type="entry name" value="PKD_dom"/>
</dbReference>
<feature type="region of interest" description="Disordered" evidence="7">
    <location>
        <begin position="341"/>
        <end position="360"/>
    </location>
</feature>
<keyword evidence="2 5" id="KW-0645">Protease</keyword>
<feature type="active site" description="Charge relay system" evidence="5">
    <location>
        <position position="357"/>
    </location>
</feature>
<dbReference type="GO" id="GO:0006508">
    <property type="term" value="P:proteolysis"/>
    <property type="evidence" value="ECO:0007669"/>
    <property type="project" value="UniProtKB-KW"/>
</dbReference>
<dbReference type="AlphaFoldDB" id="A0A1I1TT48"/>
<feature type="active site" description="Charge relay system" evidence="5">
    <location>
        <position position="198"/>
    </location>
</feature>
<sequence>MKEHRRSLRRTAGACALSGATAVAAFAAGGTAVAQQSAADGQIRGLDDPAAISENYIVVFEDGAGTRSVGARARSLSDEHRGQLLATYDTALNGFSARMSEQQARDLAGEPGVAYVEQDSAVHTMDNQNNPTWGLDRSDQSELPLDDTYSYPTSAGSGVTSYIIDTGVRTSHDEFEDRARSGYDFVDDDPDAGDCNGHGTHVAGTVGGETYGMAKETTLVGVRVLGCDGRGAWSQVISGIDWVAENADGPAVANMSIGGSPNESVDDAVAGAVESGVTVAVAAGNSGKDACDVTPARTPNAITVGASNGSDERSTWPAIPGAESNYGSCLDIFAPGTDITSASNSGDSATESKNGTSMASPHVAGAAALHLGENPNATPRQVSDALVNNASAGRLTGIGQGSPNRLLNVSYLSDGGGEPDPDPGEGRAPSASFTVNCGWSECAFDASESTDADGDITGYAWNFGDGETATGAKVDHAFPAANGSYTVELTVTDSKDNSDSATREVDCWNFSGSAYCFAG</sequence>
<dbReference type="PROSITE" id="PS51318">
    <property type="entry name" value="TAT"/>
    <property type="match status" value="1"/>
</dbReference>
<evidence type="ECO:0000256" key="7">
    <source>
        <dbReference type="SAM" id="MobiDB-lite"/>
    </source>
</evidence>
<comment type="similarity">
    <text evidence="1 5 6">Belongs to the peptidase S8 family.</text>
</comment>
<keyword evidence="11" id="KW-1185">Reference proteome</keyword>
<dbReference type="GO" id="GO:0005975">
    <property type="term" value="P:carbohydrate metabolic process"/>
    <property type="evidence" value="ECO:0007669"/>
    <property type="project" value="UniProtKB-ARBA"/>
</dbReference>
<feature type="active site" description="Charge relay system" evidence="5">
    <location>
        <position position="165"/>
    </location>
</feature>
<name>A0A1I1TT48_9ACTN</name>
<dbReference type="CDD" id="cd00146">
    <property type="entry name" value="PKD"/>
    <property type="match status" value="1"/>
</dbReference>
<dbReference type="InterPro" id="IPR050131">
    <property type="entry name" value="Peptidase_S8_subtilisin-like"/>
</dbReference>
<dbReference type="PANTHER" id="PTHR43806">
    <property type="entry name" value="PEPTIDASE S8"/>
    <property type="match status" value="1"/>
</dbReference>
<dbReference type="SUPFAM" id="SSF52743">
    <property type="entry name" value="Subtilisin-like"/>
    <property type="match status" value="1"/>
</dbReference>
<dbReference type="GO" id="GO:0005615">
    <property type="term" value="C:extracellular space"/>
    <property type="evidence" value="ECO:0007669"/>
    <property type="project" value="TreeGrafter"/>
</dbReference>